<keyword evidence="3" id="KW-1185">Reference proteome</keyword>
<reference evidence="2" key="1">
    <citation type="submission" date="2023-04" db="EMBL/GenBank/DDBJ databases">
        <title>Candida boidinii NBRC 10035.</title>
        <authorList>
            <person name="Ichikawa N."/>
            <person name="Sato H."/>
            <person name="Tonouchi N."/>
        </authorList>
    </citation>
    <scope>NUCLEOTIDE SEQUENCE</scope>
    <source>
        <strain evidence="2">NBRC 10035</strain>
    </source>
</reference>
<evidence type="ECO:0000313" key="3">
    <source>
        <dbReference type="Proteomes" id="UP001165120"/>
    </source>
</evidence>
<dbReference type="EMBL" id="BSXN01002164">
    <property type="protein sequence ID" value="GME75769.1"/>
    <property type="molecule type" value="Genomic_DNA"/>
</dbReference>
<evidence type="ECO:0000313" key="2">
    <source>
        <dbReference type="EMBL" id="GME75769.1"/>
    </source>
</evidence>
<organism evidence="2 3">
    <name type="scientific">Candida boidinii</name>
    <name type="common">Yeast</name>
    <dbReference type="NCBI Taxonomy" id="5477"/>
    <lineage>
        <taxon>Eukaryota</taxon>
        <taxon>Fungi</taxon>
        <taxon>Dikarya</taxon>
        <taxon>Ascomycota</taxon>
        <taxon>Saccharomycotina</taxon>
        <taxon>Pichiomycetes</taxon>
        <taxon>Pichiales</taxon>
        <taxon>Pichiaceae</taxon>
        <taxon>Ogataea</taxon>
        <taxon>Ogataea/Candida clade</taxon>
    </lineage>
</organism>
<proteinExistence type="predicted"/>
<protein>
    <submittedName>
        <fullName evidence="2">Unnamed protein product</fullName>
    </submittedName>
</protein>
<feature type="region of interest" description="Disordered" evidence="1">
    <location>
        <begin position="1"/>
        <end position="44"/>
    </location>
</feature>
<name>A0A9W6T5N9_CANBO</name>
<accession>A0A9W6T5N9</accession>
<feature type="compositionally biased region" description="Low complexity" evidence="1">
    <location>
        <begin position="16"/>
        <end position="34"/>
    </location>
</feature>
<gene>
    <name evidence="2" type="ORF">Cboi02_000491800</name>
</gene>
<sequence length="116" mass="12804">MSRFLSKVQSTSSKDSAITSTESIASSSIISSTTETEEDARNPVKLTWKEKRAIKKAEEQAKKEEETRRILEARENYLKKREMEGKPPIKSNSTGYDSSTYYVGLAGAPASFTGGC</sequence>
<dbReference type="AlphaFoldDB" id="A0A9W6T5N9"/>
<comment type="caution">
    <text evidence="2">The sequence shown here is derived from an EMBL/GenBank/DDBJ whole genome shotgun (WGS) entry which is preliminary data.</text>
</comment>
<evidence type="ECO:0000256" key="1">
    <source>
        <dbReference type="SAM" id="MobiDB-lite"/>
    </source>
</evidence>
<dbReference type="Proteomes" id="UP001165120">
    <property type="component" value="Unassembled WGS sequence"/>
</dbReference>